<name>A0ABD6Q8F2_9BURK</name>
<organism evidence="1 2">
    <name type="scientific">Burkholderia ubonensis</name>
    <dbReference type="NCBI Taxonomy" id="101571"/>
    <lineage>
        <taxon>Bacteria</taxon>
        <taxon>Pseudomonadati</taxon>
        <taxon>Pseudomonadota</taxon>
        <taxon>Betaproteobacteria</taxon>
        <taxon>Burkholderiales</taxon>
        <taxon>Burkholderiaceae</taxon>
        <taxon>Burkholderia</taxon>
        <taxon>Burkholderia cepacia complex</taxon>
    </lineage>
</organism>
<accession>A0ABD6Q8F2</accession>
<sequence>MVSPILAQWTTLSEVLSFWGAIMDTVSLIGIDLGKHCFHLHAQDGSGRMVWRKNSRAIRCSRC</sequence>
<protein>
    <recommendedName>
        <fullName evidence="3">Transposase</fullName>
    </recommendedName>
</protein>
<reference evidence="2" key="1">
    <citation type="submission" date="2016-08" db="EMBL/GenBank/DDBJ databases">
        <title>Population biology and virulence potential of Burkholderia ubonensis.</title>
        <authorList>
            <person name="Price E.P."/>
            <person name="Currie B.J."/>
            <person name="Wagner D.M."/>
        </authorList>
    </citation>
    <scope>NUCLEOTIDE SEQUENCE [LARGE SCALE GENOMIC DNA]</scope>
    <source>
        <strain evidence="2">MSMB0103</strain>
    </source>
</reference>
<evidence type="ECO:0000313" key="2">
    <source>
        <dbReference type="Proteomes" id="UP000183667"/>
    </source>
</evidence>
<dbReference type="EMBL" id="MEAU01000006">
    <property type="protein sequence ID" value="OJA49734.1"/>
    <property type="molecule type" value="Genomic_DNA"/>
</dbReference>
<proteinExistence type="predicted"/>
<evidence type="ECO:0000313" key="1">
    <source>
        <dbReference type="EMBL" id="OJA49734.1"/>
    </source>
</evidence>
<dbReference type="AlphaFoldDB" id="A0ABD6Q8F2"/>
<comment type="caution">
    <text evidence="1">The sequence shown here is derived from an EMBL/GenBank/DDBJ whole genome shotgun (WGS) entry which is preliminary data.</text>
</comment>
<gene>
    <name evidence="1" type="ORF">BGV66_05165</name>
</gene>
<evidence type="ECO:0008006" key="3">
    <source>
        <dbReference type="Google" id="ProtNLM"/>
    </source>
</evidence>
<dbReference type="Proteomes" id="UP000183667">
    <property type="component" value="Unassembled WGS sequence"/>
</dbReference>